<dbReference type="AlphaFoldDB" id="A0A541B7P3"/>
<dbReference type="InterPro" id="IPR011008">
    <property type="entry name" value="Dimeric_a/b-barrel"/>
</dbReference>
<comment type="similarity">
    <text evidence="1">Belongs to the YciI family.</text>
</comment>
<proteinExistence type="inferred from homology"/>
<comment type="caution">
    <text evidence="3">The sequence shown here is derived from an EMBL/GenBank/DDBJ whole genome shotgun (WGS) entry which is preliminary data.</text>
</comment>
<organism evidence="3 4">
    <name type="scientific">Rhodococcus spelaei</name>
    <dbReference type="NCBI Taxonomy" id="2546320"/>
    <lineage>
        <taxon>Bacteria</taxon>
        <taxon>Bacillati</taxon>
        <taxon>Actinomycetota</taxon>
        <taxon>Actinomycetes</taxon>
        <taxon>Mycobacteriales</taxon>
        <taxon>Nocardiaceae</taxon>
        <taxon>Rhodococcus</taxon>
    </lineage>
</organism>
<accession>A0A541B7P3</accession>
<evidence type="ECO:0000259" key="2">
    <source>
        <dbReference type="Pfam" id="PF03795"/>
    </source>
</evidence>
<protein>
    <recommendedName>
        <fullName evidence="2">YCII-related domain-containing protein</fullName>
    </recommendedName>
</protein>
<reference evidence="3 4" key="1">
    <citation type="submission" date="2019-06" db="EMBL/GenBank/DDBJ databases">
        <title>Rhodococcus spaelei sp. nov., isolated from a cave.</title>
        <authorList>
            <person name="Lee S.D."/>
        </authorList>
    </citation>
    <scope>NUCLEOTIDE SEQUENCE [LARGE SCALE GENOMIC DNA]</scope>
    <source>
        <strain evidence="3 4">C9-5</strain>
    </source>
</reference>
<evidence type="ECO:0000256" key="1">
    <source>
        <dbReference type="ARBA" id="ARBA00007689"/>
    </source>
</evidence>
<dbReference type="EMBL" id="VIGH01000006">
    <property type="protein sequence ID" value="TQF68339.1"/>
    <property type="molecule type" value="Genomic_DNA"/>
</dbReference>
<dbReference type="SUPFAM" id="SSF54909">
    <property type="entry name" value="Dimeric alpha+beta barrel"/>
    <property type="match status" value="1"/>
</dbReference>
<dbReference type="PANTHER" id="PTHR35174:SF3">
    <property type="entry name" value="BLL7171 PROTEIN"/>
    <property type="match status" value="1"/>
</dbReference>
<keyword evidence="4" id="KW-1185">Reference proteome</keyword>
<dbReference type="RefSeq" id="WP_142100549.1">
    <property type="nucleotide sequence ID" value="NZ_VIGH01000006.1"/>
</dbReference>
<name>A0A541B7P3_9NOCA</name>
<dbReference type="InterPro" id="IPR005545">
    <property type="entry name" value="YCII"/>
</dbReference>
<dbReference type="Proteomes" id="UP000316256">
    <property type="component" value="Unassembled WGS sequence"/>
</dbReference>
<evidence type="ECO:0000313" key="3">
    <source>
        <dbReference type="EMBL" id="TQF68339.1"/>
    </source>
</evidence>
<dbReference type="Gene3D" id="3.30.70.1060">
    <property type="entry name" value="Dimeric alpha+beta barrel"/>
    <property type="match status" value="1"/>
</dbReference>
<feature type="domain" description="YCII-related" evidence="2">
    <location>
        <begin position="3"/>
        <end position="112"/>
    </location>
</feature>
<dbReference type="OrthoDB" id="668782at2"/>
<dbReference type="PANTHER" id="PTHR35174">
    <property type="entry name" value="BLL7171 PROTEIN-RELATED"/>
    <property type="match status" value="1"/>
</dbReference>
<dbReference type="Pfam" id="PF03795">
    <property type="entry name" value="YCII"/>
    <property type="match status" value="1"/>
</dbReference>
<evidence type="ECO:0000313" key="4">
    <source>
        <dbReference type="Proteomes" id="UP000316256"/>
    </source>
</evidence>
<gene>
    <name evidence="3" type="ORF">FK531_14705</name>
</gene>
<sequence length="113" mass="12152">MAQYLALIYQDERALGDTYAGENMAPDHQAFIAANQAALADGVALEGSTTATCIRPKDGGSFFVSDGPFVETKEQLVGFYVIEAADLDEAMAVARQIPMDYGGIEIRPVRVFS</sequence>